<keyword evidence="9" id="KW-1185">Reference proteome</keyword>
<dbReference type="InterPro" id="IPR029052">
    <property type="entry name" value="Metallo-depent_PP-like"/>
</dbReference>
<reference evidence="8" key="1">
    <citation type="submission" date="2021-07" db="EMBL/GenBank/DDBJ databases">
        <title>Shewanella sp. YLB-07 whole genome sequence.</title>
        <authorList>
            <person name="Yu L."/>
        </authorList>
    </citation>
    <scope>NUCLEOTIDE SEQUENCE</scope>
    <source>
        <strain evidence="8">YLB-08</strain>
    </source>
</reference>
<evidence type="ECO:0000313" key="9">
    <source>
        <dbReference type="Proteomes" id="UP000316416"/>
    </source>
</evidence>
<keyword evidence="2" id="KW-0479">Metal-binding</keyword>
<dbReference type="SUPFAM" id="SSF56300">
    <property type="entry name" value="Metallo-dependent phosphatases"/>
    <property type="match status" value="1"/>
</dbReference>
<name>A0ABX6V916_9GAMM</name>
<accession>A0ABX6V916</accession>
<dbReference type="PROSITE" id="PS51257">
    <property type="entry name" value="PROKAR_LIPOPROTEIN"/>
    <property type="match status" value="1"/>
</dbReference>
<keyword evidence="4 5" id="KW-0547">Nucleotide-binding</keyword>
<evidence type="ECO:0000256" key="5">
    <source>
        <dbReference type="RuleBase" id="RU362119"/>
    </source>
</evidence>
<dbReference type="EC" id="3.6.1.45" evidence="8"/>
<organism evidence="8 9">
    <name type="scientific">Shewanella eurypsychrophilus</name>
    <dbReference type="NCBI Taxonomy" id="2593656"/>
    <lineage>
        <taxon>Bacteria</taxon>
        <taxon>Pseudomonadati</taxon>
        <taxon>Pseudomonadota</taxon>
        <taxon>Gammaproteobacteria</taxon>
        <taxon>Alteromonadales</taxon>
        <taxon>Shewanellaceae</taxon>
        <taxon>Shewanella</taxon>
    </lineage>
</organism>
<dbReference type="Pfam" id="PF02872">
    <property type="entry name" value="5_nucleotid_C"/>
    <property type="match status" value="1"/>
</dbReference>
<sequence length="570" mass="61762">MNNKLIKSLISAAVLVALSGCSDSDKAPVEETCGDDNCIKFTILHTNDNHGRFWESKYGEYGMAARKTLIQQIRDQVASEGGHTLLLSGGDINTGVPESDLQNAEPDFKGMNLLEYDAMAVGNHEFDNALDVMDKQRDWSNFPWLAANIYKTELDEQNNPSLARYFDAYKIFNLGSLKVAVIGLITEDTATIGNPQIVGELTFTDPKEEMLKVITELEANEKPDIILATTHMGHYENGNPGSNAPGDIALAKALEQGQLQAIFGGHSQNPVCMEPGTDNYADFKPGDECLPDQQNGTYIMQAHEWGKYVGQANFEYFGGELHLASYKLIPVNLKVKDENGDRILVGNEIKQDPIVKEFLRPFKEQGQEELDITIASTDAAFERGQSDMQIDLGHLLAKANMVTDGANYDIGVMNSGGIRAGIEAGEITYRDVLTVQPFGNDITVSDMTGAELTEYLGVVASIQVGSGGYAQLAGVKMTVDCMNSSVEISDIAGKGFSSDATYTITVPSYSASGGDSYPVLTPRNTGVSDAKSLRDFLEAKGHINSGEFTPNASDILYTNSEITTGCKLSQ</sequence>
<dbReference type="Proteomes" id="UP000316416">
    <property type="component" value="Chromosome"/>
</dbReference>
<dbReference type="GO" id="GO:0008768">
    <property type="term" value="F:UDP-sugar diphosphatase activity"/>
    <property type="evidence" value="ECO:0007669"/>
    <property type="project" value="UniProtKB-EC"/>
</dbReference>
<evidence type="ECO:0000259" key="7">
    <source>
        <dbReference type="Pfam" id="PF02872"/>
    </source>
</evidence>
<dbReference type="SUPFAM" id="SSF55816">
    <property type="entry name" value="5'-nucleotidase (syn. UDP-sugar hydrolase), C-terminal domain"/>
    <property type="match status" value="1"/>
</dbReference>
<evidence type="ECO:0000256" key="1">
    <source>
        <dbReference type="ARBA" id="ARBA00006654"/>
    </source>
</evidence>
<keyword evidence="3" id="KW-0732">Signal</keyword>
<evidence type="ECO:0000256" key="4">
    <source>
        <dbReference type="ARBA" id="ARBA00022741"/>
    </source>
</evidence>
<dbReference type="Pfam" id="PF00149">
    <property type="entry name" value="Metallophos"/>
    <property type="match status" value="1"/>
</dbReference>
<dbReference type="InterPro" id="IPR006146">
    <property type="entry name" value="5'-Nucleotdase_CS"/>
</dbReference>
<feature type="domain" description="Calcineurin-like phosphoesterase" evidence="6">
    <location>
        <begin position="41"/>
        <end position="267"/>
    </location>
</feature>
<evidence type="ECO:0000259" key="6">
    <source>
        <dbReference type="Pfam" id="PF00149"/>
    </source>
</evidence>
<feature type="domain" description="5'-Nucleotidase C-terminal" evidence="7">
    <location>
        <begin position="386"/>
        <end position="521"/>
    </location>
</feature>
<dbReference type="Gene3D" id="3.60.21.10">
    <property type="match status" value="1"/>
</dbReference>
<evidence type="ECO:0000256" key="2">
    <source>
        <dbReference type="ARBA" id="ARBA00022723"/>
    </source>
</evidence>
<dbReference type="InterPro" id="IPR008334">
    <property type="entry name" value="5'-Nucleotdase_C"/>
</dbReference>
<dbReference type="PANTHER" id="PTHR11575">
    <property type="entry name" value="5'-NUCLEOTIDASE-RELATED"/>
    <property type="match status" value="1"/>
</dbReference>
<protein>
    <submittedName>
        <fullName evidence="8">Bifunctional UDP-sugar hydrolase/5'-nucleotidase UshA</fullName>
        <ecNumber evidence="8">3.1.3.5</ecNumber>
        <ecNumber evidence="8">3.6.1.45</ecNumber>
    </submittedName>
</protein>
<proteinExistence type="inferred from homology"/>
<dbReference type="Gene3D" id="3.90.780.10">
    <property type="entry name" value="5'-Nucleotidase, C-terminal domain"/>
    <property type="match status" value="1"/>
</dbReference>
<dbReference type="PRINTS" id="PR01607">
    <property type="entry name" value="APYRASEFAMLY"/>
</dbReference>
<dbReference type="InterPro" id="IPR006179">
    <property type="entry name" value="5_nucleotidase/apyrase"/>
</dbReference>
<evidence type="ECO:0000256" key="3">
    <source>
        <dbReference type="ARBA" id="ARBA00022729"/>
    </source>
</evidence>
<dbReference type="NCBIfam" id="NF007109">
    <property type="entry name" value="PRK09558.1"/>
    <property type="match status" value="1"/>
</dbReference>
<dbReference type="GO" id="GO:0008253">
    <property type="term" value="F:5'-nucleotidase activity"/>
    <property type="evidence" value="ECO:0007669"/>
    <property type="project" value="UniProtKB-EC"/>
</dbReference>
<evidence type="ECO:0000313" key="8">
    <source>
        <dbReference type="EMBL" id="QPG59021.2"/>
    </source>
</evidence>
<dbReference type="InterPro" id="IPR004843">
    <property type="entry name" value="Calcineurin-like_PHP"/>
</dbReference>
<keyword evidence="5 8" id="KW-0378">Hydrolase</keyword>
<dbReference type="EMBL" id="CP045503">
    <property type="protein sequence ID" value="QPG59021.2"/>
    <property type="molecule type" value="Genomic_DNA"/>
</dbReference>
<dbReference type="RefSeq" id="WP_142874641.1">
    <property type="nucleotide sequence ID" value="NZ_CP045503.2"/>
</dbReference>
<gene>
    <name evidence="8" type="primary">ushA</name>
    <name evidence="8" type="ORF">FM038_017580</name>
</gene>
<dbReference type="PROSITE" id="PS00786">
    <property type="entry name" value="5_NUCLEOTIDASE_2"/>
    <property type="match status" value="1"/>
</dbReference>
<comment type="similarity">
    <text evidence="1 5">Belongs to the 5'-nucleotidase family.</text>
</comment>
<dbReference type="InterPro" id="IPR036907">
    <property type="entry name" value="5'-Nucleotdase_C_sf"/>
</dbReference>
<dbReference type="EC" id="3.1.3.5" evidence="8"/>
<dbReference type="PANTHER" id="PTHR11575:SF46">
    <property type="entry name" value="PROTEIN USHA"/>
    <property type="match status" value="1"/>
</dbReference>